<protein>
    <submittedName>
        <fullName evidence="20">Ca2+:Cation antiporter family</fullName>
    </submittedName>
</protein>
<feature type="domain" description="Sodium/calcium exchanger membrane region" evidence="19">
    <location>
        <begin position="1"/>
        <end position="115"/>
    </location>
</feature>
<keyword evidence="11" id="KW-0630">Potassium</keyword>
<accession>C1MXL2</accession>
<feature type="transmembrane region" description="Helical" evidence="18">
    <location>
        <begin position="260"/>
        <end position="283"/>
    </location>
</feature>
<dbReference type="GO" id="GO:0015293">
    <property type="term" value="F:symporter activity"/>
    <property type="evidence" value="ECO:0007669"/>
    <property type="project" value="UniProtKB-KW"/>
</dbReference>
<dbReference type="Proteomes" id="UP000001876">
    <property type="component" value="Unassembled WGS sequence"/>
</dbReference>
<evidence type="ECO:0000256" key="7">
    <source>
        <dbReference type="ARBA" id="ARBA00022692"/>
    </source>
</evidence>
<feature type="transmembrane region" description="Helical" evidence="18">
    <location>
        <begin position="96"/>
        <end position="113"/>
    </location>
</feature>
<evidence type="ECO:0000256" key="11">
    <source>
        <dbReference type="ARBA" id="ARBA00022958"/>
    </source>
</evidence>
<dbReference type="KEGG" id="mpp:MICPUCDRAFT_18857"/>
<evidence type="ECO:0000256" key="13">
    <source>
        <dbReference type="ARBA" id="ARBA00023053"/>
    </source>
</evidence>
<evidence type="ECO:0000256" key="5">
    <source>
        <dbReference type="ARBA" id="ARBA00022538"/>
    </source>
</evidence>
<sequence length="357" mass="38291">LSEDVAGATFMAAGSSAPELFTSTMSLVSSNATNELGVATIVGSAVFNILIIIACTIIFSGGDALELDWKPVTRDCVFYACSIAFLLAIMSDGKVWWYEGVVSVGLYLVYVYFMTKNARIMAWVDAKNNEEEEDHNLTGDGALNDDDDDDDDDRSPFAPPSSLAAYPLWLLSLPWYAAFRVTCPDCSKPDGEKYYLASFFVSVFWISAISYGMVDAAAAVGCILGIPEVVMGTLVLAAGTSIPDALSSVSVAQSGQGDMAVANAVGSNVFDILLGLGLPWIVFLPSRGGFEVVSTKQLWPSIFILAGVLALYYSTVAGNKFKLVKSMGYAYLATYAAFVVYSLVAVWYLDVYDVHGK</sequence>
<feature type="transmembrane region" description="Helical" evidence="18">
    <location>
        <begin position="298"/>
        <end position="316"/>
    </location>
</feature>
<dbReference type="GO" id="GO:0006874">
    <property type="term" value="P:intracellular calcium ion homeostasis"/>
    <property type="evidence" value="ECO:0007669"/>
    <property type="project" value="TreeGrafter"/>
</dbReference>
<dbReference type="AlphaFoldDB" id="C1MXL2"/>
<feature type="transmembrane region" description="Helical" evidence="18">
    <location>
        <begin position="194"/>
        <end position="211"/>
    </location>
</feature>
<keyword evidence="13" id="KW-0915">Sodium</keyword>
<dbReference type="GeneID" id="9685856"/>
<evidence type="ECO:0000256" key="10">
    <source>
        <dbReference type="ARBA" id="ARBA00022847"/>
    </source>
</evidence>
<feature type="region of interest" description="Disordered" evidence="17">
    <location>
        <begin position="133"/>
        <end position="159"/>
    </location>
</feature>
<comment type="subcellular location">
    <subcellularLocation>
        <location evidence="1">Membrane</location>
        <topology evidence="1">Multi-pass membrane protein</topology>
    </subcellularLocation>
</comment>
<dbReference type="OrthoDB" id="2127281at2759"/>
<keyword evidence="5" id="KW-0633">Potassium transport</keyword>
<feature type="transmembrane region" description="Helical" evidence="18">
    <location>
        <begin position="36"/>
        <end position="60"/>
    </location>
</feature>
<evidence type="ECO:0000256" key="2">
    <source>
        <dbReference type="ARBA" id="ARBA00005364"/>
    </source>
</evidence>
<reference evidence="20 21" key="1">
    <citation type="journal article" date="2009" name="Science">
        <title>Green evolution and dynamic adaptations revealed by genomes of the marine picoeukaryotes Micromonas.</title>
        <authorList>
            <person name="Worden A.Z."/>
            <person name="Lee J.H."/>
            <person name="Mock T."/>
            <person name="Rouze P."/>
            <person name="Simmons M.P."/>
            <person name="Aerts A.L."/>
            <person name="Allen A.E."/>
            <person name="Cuvelier M.L."/>
            <person name="Derelle E."/>
            <person name="Everett M.V."/>
            <person name="Foulon E."/>
            <person name="Grimwood J."/>
            <person name="Gundlach H."/>
            <person name="Henrissat B."/>
            <person name="Napoli C."/>
            <person name="McDonald S.M."/>
            <person name="Parker M.S."/>
            <person name="Rombauts S."/>
            <person name="Salamov A."/>
            <person name="Von Dassow P."/>
            <person name="Badger J.H."/>
            <person name="Coutinho P.M."/>
            <person name="Demir E."/>
            <person name="Dubchak I."/>
            <person name="Gentemann C."/>
            <person name="Eikrem W."/>
            <person name="Gready J.E."/>
            <person name="John U."/>
            <person name="Lanier W."/>
            <person name="Lindquist E.A."/>
            <person name="Lucas S."/>
            <person name="Mayer K.F."/>
            <person name="Moreau H."/>
            <person name="Not F."/>
            <person name="Otillar R."/>
            <person name="Panaud O."/>
            <person name="Pangilinan J."/>
            <person name="Paulsen I."/>
            <person name="Piegu B."/>
            <person name="Poliakov A."/>
            <person name="Robbens S."/>
            <person name="Schmutz J."/>
            <person name="Toulza E."/>
            <person name="Wyss T."/>
            <person name="Zelensky A."/>
            <person name="Zhou K."/>
            <person name="Armbrust E.V."/>
            <person name="Bhattacharya D."/>
            <person name="Goodenough U.W."/>
            <person name="Van de Peer Y."/>
            <person name="Grigoriev I.V."/>
        </authorList>
    </citation>
    <scope>NUCLEOTIDE SEQUENCE [LARGE SCALE GENOMIC DNA]</scope>
    <source>
        <strain evidence="20 21">CCMP1545</strain>
    </source>
</reference>
<dbReference type="InterPro" id="IPR004481">
    <property type="entry name" value="K/Na/Ca-exchanger"/>
</dbReference>
<evidence type="ECO:0000259" key="19">
    <source>
        <dbReference type="Pfam" id="PF01699"/>
    </source>
</evidence>
<feature type="transmembrane region" description="Helical" evidence="18">
    <location>
        <begin position="72"/>
        <end position="90"/>
    </location>
</feature>
<dbReference type="EMBL" id="GG663742">
    <property type="protein sequence ID" value="EEH55479.1"/>
    <property type="molecule type" value="Genomic_DNA"/>
</dbReference>
<keyword evidence="10" id="KW-0769">Symport</keyword>
<gene>
    <name evidence="20" type="ORF">MICPUCDRAFT_18857</name>
</gene>
<proteinExistence type="inferred from homology"/>
<evidence type="ECO:0000256" key="12">
    <source>
        <dbReference type="ARBA" id="ARBA00022989"/>
    </source>
</evidence>
<evidence type="ECO:0000256" key="14">
    <source>
        <dbReference type="ARBA" id="ARBA00023065"/>
    </source>
</evidence>
<keyword evidence="15 18" id="KW-0472">Membrane</keyword>
<evidence type="ECO:0000256" key="9">
    <source>
        <dbReference type="ARBA" id="ARBA00022837"/>
    </source>
</evidence>
<keyword evidence="16" id="KW-0739">Sodium transport</keyword>
<evidence type="ECO:0000256" key="16">
    <source>
        <dbReference type="ARBA" id="ARBA00023201"/>
    </source>
</evidence>
<comment type="similarity">
    <text evidence="2">Belongs to the Ca(2+):cation antiporter (CaCA) (TC 2.A.19) family. SLC24A subfamily.</text>
</comment>
<feature type="transmembrane region" description="Helical" evidence="18">
    <location>
        <begin position="328"/>
        <end position="349"/>
    </location>
</feature>
<evidence type="ECO:0000313" key="20">
    <source>
        <dbReference type="EMBL" id="EEH55479.1"/>
    </source>
</evidence>
<keyword evidence="6" id="KW-0109">Calcium transport</keyword>
<dbReference type="FunFam" id="1.20.1420.30:FF:000009">
    <property type="entry name" value="sodium/potassium/calcium exchanger 5 isoform X2"/>
    <property type="match status" value="1"/>
</dbReference>
<dbReference type="PANTHER" id="PTHR10846:SF8">
    <property type="entry name" value="INNER MEMBRANE PROTEIN YRBG"/>
    <property type="match status" value="1"/>
</dbReference>
<dbReference type="InterPro" id="IPR044880">
    <property type="entry name" value="NCX_ion-bd_dom_sf"/>
</dbReference>
<dbReference type="OMA" id="YPFTFLI"/>
<evidence type="ECO:0000256" key="15">
    <source>
        <dbReference type="ARBA" id="ARBA00023136"/>
    </source>
</evidence>
<evidence type="ECO:0000256" key="3">
    <source>
        <dbReference type="ARBA" id="ARBA00022448"/>
    </source>
</evidence>
<dbReference type="GO" id="GO:0005262">
    <property type="term" value="F:calcium channel activity"/>
    <property type="evidence" value="ECO:0007669"/>
    <property type="project" value="TreeGrafter"/>
</dbReference>
<keyword evidence="9" id="KW-0106">Calcium</keyword>
<dbReference type="NCBIfam" id="TIGR00367">
    <property type="entry name" value="calcium/sodium antiporter"/>
    <property type="match status" value="1"/>
</dbReference>
<name>C1MXL2_MICPC</name>
<keyword evidence="7 18" id="KW-0812">Transmembrane</keyword>
<feature type="compositionally biased region" description="Acidic residues" evidence="17">
    <location>
        <begin position="143"/>
        <end position="153"/>
    </location>
</feature>
<keyword evidence="4" id="KW-0050">Antiport</keyword>
<evidence type="ECO:0000256" key="6">
    <source>
        <dbReference type="ARBA" id="ARBA00022568"/>
    </source>
</evidence>
<evidence type="ECO:0000256" key="4">
    <source>
        <dbReference type="ARBA" id="ARBA00022449"/>
    </source>
</evidence>
<evidence type="ECO:0000256" key="8">
    <source>
        <dbReference type="ARBA" id="ARBA00022729"/>
    </source>
</evidence>
<feature type="non-terminal residue" evidence="20">
    <location>
        <position position="1"/>
    </location>
</feature>
<dbReference type="Gene3D" id="1.20.1420.30">
    <property type="entry name" value="NCX, central ion-binding region"/>
    <property type="match status" value="2"/>
</dbReference>
<evidence type="ECO:0000256" key="17">
    <source>
        <dbReference type="SAM" id="MobiDB-lite"/>
    </source>
</evidence>
<dbReference type="RefSeq" id="XP_003060710.1">
    <property type="nucleotide sequence ID" value="XM_003060664.1"/>
</dbReference>
<dbReference type="GO" id="GO:0008273">
    <property type="term" value="F:calcium, potassium:sodium antiporter activity"/>
    <property type="evidence" value="ECO:0007669"/>
    <property type="project" value="TreeGrafter"/>
</dbReference>
<evidence type="ECO:0000256" key="18">
    <source>
        <dbReference type="SAM" id="Phobius"/>
    </source>
</evidence>
<keyword evidence="3" id="KW-0813">Transport</keyword>
<keyword evidence="14" id="KW-0406">Ion transport</keyword>
<feature type="transmembrane region" description="Helical" evidence="18">
    <location>
        <begin position="217"/>
        <end position="239"/>
    </location>
</feature>
<dbReference type="Pfam" id="PF01699">
    <property type="entry name" value="Na_Ca_ex"/>
    <property type="match status" value="2"/>
</dbReference>
<dbReference type="eggNOG" id="KOG1307">
    <property type="taxonomic scope" value="Eukaryota"/>
</dbReference>
<dbReference type="PANTHER" id="PTHR10846">
    <property type="entry name" value="SODIUM/POTASSIUM/CALCIUM EXCHANGER"/>
    <property type="match status" value="1"/>
</dbReference>
<keyword evidence="12 18" id="KW-1133">Transmembrane helix</keyword>
<dbReference type="GO" id="GO:0005886">
    <property type="term" value="C:plasma membrane"/>
    <property type="evidence" value="ECO:0007669"/>
    <property type="project" value="TreeGrafter"/>
</dbReference>
<keyword evidence="21" id="KW-1185">Reference proteome</keyword>
<evidence type="ECO:0000313" key="21">
    <source>
        <dbReference type="Proteomes" id="UP000001876"/>
    </source>
</evidence>
<evidence type="ECO:0000256" key="1">
    <source>
        <dbReference type="ARBA" id="ARBA00004141"/>
    </source>
</evidence>
<keyword evidence="8" id="KW-0732">Signal</keyword>
<dbReference type="InterPro" id="IPR004837">
    <property type="entry name" value="NaCa_Exmemb"/>
</dbReference>
<organism evidence="21">
    <name type="scientific">Micromonas pusilla (strain CCMP1545)</name>
    <name type="common">Picoplanktonic green alga</name>
    <dbReference type="NCBI Taxonomy" id="564608"/>
    <lineage>
        <taxon>Eukaryota</taxon>
        <taxon>Viridiplantae</taxon>
        <taxon>Chlorophyta</taxon>
        <taxon>Mamiellophyceae</taxon>
        <taxon>Mamiellales</taxon>
        <taxon>Mamiellaceae</taxon>
        <taxon>Micromonas</taxon>
    </lineage>
</organism>
<feature type="domain" description="Sodium/calcium exchanger membrane region" evidence="19">
    <location>
        <begin position="195"/>
        <end position="343"/>
    </location>
</feature>